<dbReference type="PANTHER" id="PTHR45527">
    <property type="entry name" value="NONRIBOSOMAL PEPTIDE SYNTHETASE"/>
    <property type="match status" value="1"/>
</dbReference>
<dbReference type="KEGG" id="ppla:BBI15_07405"/>
<dbReference type="GO" id="GO:0043041">
    <property type="term" value="P:amino acid activation for nonribosomal peptide biosynthetic process"/>
    <property type="evidence" value="ECO:0007669"/>
    <property type="project" value="TreeGrafter"/>
</dbReference>
<dbReference type="GO" id="GO:0031177">
    <property type="term" value="F:phosphopantetheine binding"/>
    <property type="evidence" value="ECO:0007669"/>
    <property type="project" value="TreeGrafter"/>
</dbReference>
<evidence type="ECO:0000313" key="4">
    <source>
        <dbReference type="Proteomes" id="UP000092650"/>
    </source>
</evidence>
<dbReference type="EMBL" id="CP016539">
    <property type="protein sequence ID" value="ANU20050.1"/>
    <property type="molecule type" value="Genomic_DNA"/>
</dbReference>
<dbReference type="STRING" id="1038856.BBI15_07405"/>
<dbReference type="InterPro" id="IPR042099">
    <property type="entry name" value="ANL_N_sf"/>
</dbReference>
<name>A0A1C7E866_9BACL</name>
<dbReference type="PROSITE" id="PS00455">
    <property type="entry name" value="AMP_BINDING"/>
    <property type="match status" value="1"/>
</dbReference>
<dbReference type="InterPro" id="IPR000873">
    <property type="entry name" value="AMP-dep_synth/lig_dom"/>
</dbReference>
<dbReference type="SUPFAM" id="SSF56801">
    <property type="entry name" value="Acetyl-CoA synthetase-like"/>
    <property type="match status" value="1"/>
</dbReference>
<dbReference type="PANTHER" id="PTHR45527:SF10">
    <property type="entry name" value="PYOCHELIN SYNTHASE PCHF"/>
    <property type="match status" value="1"/>
</dbReference>
<dbReference type="InterPro" id="IPR020845">
    <property type="entry name" value="AMP-binding_CS"/>
</dbReference>
<dbReference type="RefSeq" id="WP_068869778.1">
    <property type="nucleotide sequence ID" value="NZ_CP016539.2"/>
</dbReference>
<sequence>MIYTNDYLDAYNGTHAEFPKKKLHELLVDAVRIYEQHIAIQDADDQLTYGELLEASVSLAEQFDATGQPVAVMAHRSISTITQLYAVFLSGNYYIPIDPSAPPSRKQQILDKTEARYLFDGGELTVLHGRDVKLPFQEKMSDGDQLAYIMFTSGSTGEPKGVVESHYQVYNTLMDMKERMQLTQYDGFLCLASLCFDLSVFDVFGAALTGGTLHLVKDQRDFADIGRVIENRHVTIWNSVPSVMDYFLREIKLSERAKNNMRVCLMSGDFVSKDLAQTTLDTFGKAGVYSLGGATECSIWSILYNITPNNINNHSFIPYGYPMANQSIWILNHRMDYALTEKKGRSLLEATA</sequence>
<accession>A0A1C7E866</accession>
<evidence type="ECO:0000313" key="3">
    <source>
        <dbReference type="EMBL" id="ANU20050.1"/>
    </source>
</evidence>
<organism evidence="3 4">
    <name type="scientific">Planococcus plakortidis</name>
    <dbReference type="NCBI Taxonomy" id="1038856"/>
    <lineage>
        <taxon>Bacteria</taxon>
        <taxon>Bacillati</taxon>
        <taxon>Bacillota</taxon>
        <taxon>Bacilli</taxon>
        <taxon>Bacillales</taxon>
        <taxon>Caryophanaceae</taxon>
        <taxon>Planococcus</taxon>
    </lineage>
</organism>
<proteinExistence type="predicted"/>
<reference evidence="3" key="1">
    <citation type="submission" date="2016-10" db="EMBL/GenBank/DDBJ databases">
        <authorList>
            <person name="See-Too W.S."/>
        </authorList>
    </citation>
    <scope>NUCLEOTIDE SEQUENCE [LARGE SCALE GENOMIC DNA]</scope>
    <source>
        <strain evidence="3">DSM 23997</strain>
    </source>
</reference>
<dbReference type="GO" id="GO:0005737">
    <property type="term" value="C:cytoplasm"/>
    <property type="evidence" value="ECO:0007669"/>
    <property type="project" value="TreeGrafter"/>
</dbReference>
<dbReference type="Pfam" id="PF00501">
    <property type="entry name" value="AMP-binding"/>
    <property type="match status" value="1"/>
</dbReference>
<keyword evidence="4" id="KW-1185">Reference proteome</keyword>
<evidence type="ECO:0000259" key="2">
    <source>
        <dbReference type="Pfam" id="PF00501"/>
    </source>
</evidence>
<dbReference type="GO" id="GO:0044550">
    <property type="term" value="P:secondary metabolite biosynthetic process"/>
    <property type="evidence" value="ECO:0007669"/>
    <property type="project" value="TreeGrafter"/>
</dbReference>
<keyword evidence="1" id="KW-0436">Ligase</keyword>
<dbReference type="Gene3D" id="3.40.50.12780">
    <property type="entry name" value="N-terminal domain of ligase-like"/>
    <property type="match status" value="1"/>
</dbReference>
<dbReference type="AlphaFoldDB" id="A0A1C7E866"/>
<protein>
    <recommendedName>
        <fullName evidence="2">AMP-dependent synthetase/ligase domain-containing protein</fullName>
    </recommendedName>
</protein>
<evidence type="ECO:0000256" key="1">
    <source>
        <dbReference type="ARBA" id="ARBA00022598"/>
    </source>
</evidence>
<feature type="domain" description="AMP-dependent synthetase/ligase" evidence="2">
    <location>
        <begin position="31"/>
        <end position="343"/>
    </location>
</feature>
<gene>
    <name evidence="3" type="ORF">BBI15_07405</name>
</gene>
<dbReference type="GO" id="GO:0016874">
    <property type="term" value="F:ligase activity"/>
    <property type="evidence" value="ECO:0007669"/>
    <property type="project" value="UniProtKB-KW"/>
</dbReference>
<dbReference type="Proteomes" id="UP000092650">
    <property type="component" value="Chromosome"/>
</dbReference>